<comment type="caution">
    <text evidence="1">The sequence shown here is derived from an EMBL/GenBank/DDBJ whole genome shotgun (WGS) entry which is preliminary data.</text>
</comment>
<organism evidence="1 2">
    <name type="scientific">Muribaculum caecicola</name>
    <dbReference type="NCBI Taxonomy" id="3038144"/>
    <lineage>
        <taxon>Bacteria</taxon>
        <taxon>Pseudomonadati</taxon>
        <taxon>Bacteroidota</taxon>
        <taxon>Bacteroidia</taxon>
        <taxon>Bacteroidales</taxon>
        <taxon>Muribaculaceae</taxon>
        <taxon>Muribaculum</taxon>
    </lineage>
</organism>
<evidence type="ECO:0000313" key="2">
    <source>
        <dbReference type="Proteomes" id="UP000305401"/>
    </source>
</evidence>
<gene>
    <name evidence="1" type="ORF">E5990_01885</name>
</gene>
<evidence type="ECO:0000313" key="1">
    <source>
        <dbReference type="EMBL" id="THG54719.1"/>
    </source>
</evidence>
<reference evidence="1" key="1">
    <citation type="submission" date="2019-04" db="EMBL/GenBank/DDBJ databases">
        <title>Microbes associate with the intestines of laboratory mice.</title>
        <authorList>
            <person name="Navarre W."/>
            <person name="Wong E."/>
            <person name="Huang K.C."/>
            <person name="Tropini C."/>
            <person name="Ng K."/>
            <person name="Yu B."/>
        </authorList>
    </citation>
    <scope>NUCLEOTIDE SEQUENCE</scope>
    <source>
        <strain evidence="1">NM86_A22</strain>
    </source>
</reference>
<accession>A0AC61S8C9</accession>
<proteinExistence type="predicted"/>
<dbReference type="Proteomes" id="UP000305401">
    <property type="component" value="Unassembled WGS sequence"/>
</dbReference>
<dbReference type="EMBL" id="SSTG01000011">
    <property type="protein sequence ID" value="THG54719.1"/>
    <property type="molecule type" value="Genomic_DNA"/>
</dbReference>
<protein>
    <submittedName>
        <fullName evidence="1">Uncharacterized protein</fullName>
    </submittedName>
</protein>
<sequence>MKLNKYNYIFLFAALSLIIVAVAAQARTERHYRTTAAKHINITVDSIDFRNDVTRMYAKLCGNPHTSQRIDEAMLRIGTASFQARDIDGVDFKRWFQWEEDGIIPVEIDFRPMTPFNNAKLELVTPRGTDITEIKTSK</sequence>
<keyword evidence="2" id="KW-1185">Reference proteome</keyword>
<name>A0AC61S8C9_9BACT</name>